<feature type="domain" description="Bacterial Ig-like" evidence="4">
    <location>
        <begin position="1154"/>
        <end position="1256"/>
    </location>
</feature>
<feature type="domain" description="Bacterial Ig-like" evidence="4">
    <location>
        <begin position="2074"/>
        <end position="2175"/>
    </location>
</feature>
<dbReference type="InterPro" id="IPR006626">
    <property type="entry name" value="PbH1"/>
</dbReference>
<feature type="domain" description="Bacterial Ig-like" evidence="4">
    <location>
        <begin position="1461"/>
        <end position="1563"/>
    </location>
</feature>
<dbReference type="InterPro" id="IPR044048">
    <property type="entry name" value="Big_12"/>
</dbReference>
<evidence type="ECO:0000259" key="3">
    <source>
        <dbReference type="Pfam" id="PF14252"/>
    </source>
</evidence>
<dbReference type="Pfam" id="PF19078">
    <property type="entry name" value="Big_12"/>
    <property type="match status" value="27"/>
</dbReference>
<evidence type="ECO:0000256" key="1">
    <source>
        <dbReference type="ARBA" id="ARBA00022729"/>
    </source>
</evidence>
<dbReference type="InterPro" id="IPR025592">
    <property type="entry name" value="DUF4347"/>
</dbReference>
<dbReference type="Pfam" id="PF14252">
    <property type="entry name" value="DUF4347"/>
    <property type="match status" value="1"/>
</dbReference>
<feature type="domain" description="Bacterial Ig-like" evidence="4">
    <location>
        <begin position="1768"/>
        <end position="1869"/>
    </location>
</feature>
<organism evidence="5 6">
    <name type="scientific">Pseudomonas monachiensis</name>
    <dbReference type="NCBI Taxonomy" id="3060212"/>
    <lineage>
        <taxon>Bacteria</taxon>
        <taxon>Pseudomonadati</taxon>
        <taxon>Pseudomonadota</taxon>
        <taxon>Gammaproteobacteria</taxon>
        <taxon>Pseudomonadales</taxon>
        <taxon>Pseudomonadaceae</taxon>
        <taxon>Pseudomonas</taxon>
    </lineage>
</organism>
<feature type="domain" description="Bacterial Ig-like" evidence="4">
    <location>
        <begin position="3093"/>
        <end position="3193"/>
    </location>
</feature>
<reference evidence="5 6" key="1">
    <citation type="submission" date="2024-12" db="EMBL/GenBank/DDBJ databases">
        <title>Pseudomonas species isolated from Lotus nodules promote plant growth.</title>
        <authorList>
            <person name="Yu Y.-H."/>
            <person name="Kurtenbach J."/>
            <person name="Crosbie D."/>
            <person name="Brachmann A."/>
            <person name="Marin M."/>
        </authorList>
    </citation>
    <scope>NUCLEOTIDE SEQUENCE [LARGE SCALE GENOMIC DNA]</scope>
    <source>
        <strain evidence="5 6">PLb12A</strain>
    </source>
</reference>
<dbReference type="Proteomes" id="UP001631987">
    <property type="component" value="Unassembled WGS sequence"/>
</dbReference>
<feature type="domain" description="Bacterial Ig-like" evidence="4">
    <location>
        <begin position="2379"/>
        <end position="2480"/>
    </location>
</feature>
<feature type="region of interest" description="Disordered" evidence="2">
    <location>
        <begin position="29"/>
        <end position="60"/>
    </location>
</feature>
<proteinExistence type="predicted"/>
<feature type="domain" description="Bacterial Ig-like" evidence="4">
    <location>
        <begin position="2583"/>
        <end position="2683"/>
    </location>
</feature>
<evidence type="ECO:0000259" key="4">
    <source>
        <dbReference type="Pfam" id="PF19078"/>
    </source>
</evidence>
<evidence type="ECO:0000256" key="2">
    <source>
        <dbReference type="SAM" id="MobiDB-lite"/>
    </source>
</evidence>
<feature type="domain" description="Bacterial Ig-like" evidence="4">
    <location>
        <begin position="1052"/>
        <end position="1153"/>
    </location>
</feature>
<dbReference type="Gene3D" id="2.60.40.1220">
    <property type="match status" value="4"/>
</dbReference>
<evidence type="ECO:0000313" key="5">
    <source>
        <dbReference type="EMBL" id="MFM9519729.1"/>
    </source>
</evidence>
<keyword evidence="1" id="KW-0732">Signal</keyword>
<feature type="domain" description="Bacterial Ig-like" evidence="4">
    <location>
        <begin position="1972"/>
        <end position="2073"/>
    </location>
</feature>
<feature type="domain" description="Bacterial Ig-like" evidence="4">
    <location>
        <begin position="2277"/>
        <end position="2378"/>
    </location>
</feature>
<dbReference type="RefSeq" id="WP_409079068.1">
    <property type="nucleotide sequence ID" value="NZ_JAUKFG010000012.1"/>
</dbReference>
<feature type="domain" description="Bacterial Ig-like" evidence="4">
    <location>
        <begin position="1666"/>
        <end position="1767"/>
    </location>
</feature>
<accession>A0ABW9HD66</accession>
<feature type="domain" description="Bacterial Ig-like" evidence="4">
    <location>
        <begin position="2686"/>
        <end position="2786"/>
    </location>
</feature>
<dbReference type="SMART" id="SM00710">
    <property type="entry name" value="PbH1"/>
    <property type="match status" value="17"/>
</dbReference>
<feature type="domain" description="DUF4347" evidence="3">
    <location>
        <begin position="69"/>
        <end position="226"/>
    </location>
</feature>
<protein>
    <submittedName>
        <fullName evidence="5">Ig-like domain-containing protein</fullName>
    </submittedName>
</protein>
<feature type="domain" description="Bacterial Ig-like" evidence="4">
    <location>
        <begin position="644"/>
        <end position="745"/>
    </location>
</feature>
<dbReference type="PANTHER" id="PTHR34677">
    <property type="match status" value="1"/>
</dbReference>
<feature type="domain" description="Bacterial Ig-like" evidence="4">
    <location>
        <begin position="2991"/>
        <end position="3091"/>
    </location>
</feature>
<feature type="domain" description="Bacterial Ig-like" evidence="4">
    <location>
        <begin position="848"/>
        <end position="949"/>
    </location>
</feature>
<feature type="domain" description="Bacterial Ig-like" evidence="4">
    <location>
        <begin position="1257"/>
        <end position="1358"/>
    </location>
</feature>
<feature type="domain" description="Bacterial Ig-like" evidence="4">
    <location>
        <begin position="545"/>
        <end position="643"/>
    </location>
</feature>
<dbReference type="EMBL" id="JBJVNW010000012">
    <property type="protein sequence ID" value="MFM9519729.1"/>
    <property type="molecule type" value="Genomic_DNA"/>
</dbReference>
<feature type="domain" description="Bacterial Ig-like" evidence="4">
    <location>
        <begin position="1870"/>
        <end position="1971"/>
    </location>
</feature>
<dbReference type="InterPro" id="IPR018391">
    <property type="entry name" value="PQQ_b-propeller_rpt"/>
</dbReference>
<sequence>MIMSLEPRMLFDGAVAATVADTAAQADSHSTADAAKAPTADHPTASKDTHGQADATPAASPIAVPGQSVVFVDSRVKEADSLLQGVAPGTQVVKLDAGKDGLQQIADYLDQHQGVSSVQIIAHGNAGDLWLGDSYLSADNVAARSAVLAQIGKDINAGGDILIYGCYTAEGERGLSFVDSLAQMTGRDVAASSNRTGVGGDWDLEIVTGNIESANVLSTQAMSDYQWGLATWTATNNANTGVGSLRAAIASAQNGDLVTFNSSMTVQLTSELLINKNITVDGDLNNDGAADVILDGQYRTRVIEVASGSTVTLDGLVITRGLVSGTGGNGGYGASGAMAGGIFNAGILTLKNVTVTSNGASGGGGGAGGYGGGYDATHMGGRGGTTTGGAGGVGVSYYSNGGNGSTATNGTISIGGGGGGAGWDKVGGAGGNAVGGIYNASSGTITIIGTSTISNNIGAGGGGGGGGGQGSNASNGGVGGRGVGAIWNKGTLLITAANFAALAGNAAASGAGGTAQGGGTTGTSPTSVATIYNDGGVLNTAYSPPPTATIVVADTTLSIGETSLVTITFSEVVTGFTNADLTIANGTLTAVSSGDGGITWTATFTPTASLSDTSNVITLDNTGVINGLGTAGVGVTNSNNYAIDTVRPTATIVVADTALRIGETSLVTITFNEAVSGFTNADLTIANGTLTAVSSSNGGITWTATFTPTASITDTTNVITLDNTGVSDLAGNAGSGTTDSNNYAIDTVRPTATIVVTDTALRIGETSLVTITFSEAVSGFTNADLTIANGTLTSVSSSDGGITWTATFTPNASINDTTNLITLNNTGVSDLSGNAGSGTTDSNNYAIDTLRPTATIVVADTALRIGETSLVTITFSEAVSGFTNADLTITNGTLTSVSSSDGGITWTATFTPSASITDTTNLITLDNTGVADLAGNAGSGTTDSNNYAIDTVRPTATIVVADTALRIGETSLVTITFSEAVSGFTNADLTITNGTLTAVSSSNGGITWTATFTPSASINDTTNLITLDNTGVSDLSGNAGSGTTDSNNYAIDTVRPTATIVLADTTLTAGETSLVTITFSEAVTGFTNADLSVANGTLTSVSSSDGGITWTATFTPTAGIISATNVISLANTGVADLAGNTGSGISSSGNYAIDTAPPTATIVVSDTALRIGETSLVTITFNQAVSGFTNADLTIANGTLTSVSSSDGGITWTATFTPTASINDTTNLITLDNTGVQAAASGNAGSGTTDSNNYAIDTVRPTATIVVADTALRIGETSLVTITFSEAVSGFTNADLTITNGTLTAVSSSNGGITWTATFTPSASINDTTNLITLDNTGVSDLSGNAGSGTTDSNNYAIDTVRPTATIVLADTTLTAGETSLVTITFSEAVSGFTNADLSVANGTLTSVSSSDGGITWTATFTPTAGIISATNVISLANTGVADLAGNTGSGISSSGNYAIDTAPPTATIVVADTALRIGETSLVTITFNQAVSGFTNADLTIANGTLTSVSSSDGGITWTATFTPIASITDTTNLITLDNTGVQAAASGNVGSGTTDSNNYAIDTVRPTATIVVADTALRIGETSLVTITFSEAVSGFTNADLTITNGTLTAVSSSDGGITWTATFTPSASISDTTNLITLDNTGVSDLAGNAGSGTTDSNNYAIDTVRPTATIVLADTTLSAGETSLVTITFSEAVSGFTNADLIIANGTLSAVSSSDGGITWTATFTPTVGVNDSSNVITLANTGVTDVAGNTGSGTTNSGNYTIDTVLPTATIAVADTELLLGETSLVTITFSEAVSGFSNADLSIANGTLSIVSSSDGGITWTATFTPTNAITDTSNVITLDNSGVQNGSGNAGSGTTDSNNYAIDTVRPTANIVVVDDTLAIGETSLVTITFSEAVSGFTNADLTVANGTLSNVSSSDGGITWTATFTPSSSINDTTNLITLNNTGVSDLAGNAGSGTTDSNNYAIDTLRPTATIVLADTTLSAGETSLVTITFSEAVSGFSSVDLSVPNGTLSAVSSSDGGITWTATFTPTLDVNDTTNLITLDNAGVSDLAGNAGTGTTNSANFTIDTVLPTATIVVADNALSVGETTLVTITFSEAVSGFSNADLSIANGTLSAVSSSDGGITWTATFTPTADITNANNLITLDNSGVQNISGNAGSGTTDSNNYAIDTVRPTATIVVADTALAVGETSVVTITFSEAVTGFSLADLTVSNGTLSNLSTSDNITYTATFTPTVGVTDTSNLITLDNSGVIDGAGNVGSGTTDSNNYAVDSQRPTATIVMADSTLIAGETTQVTITFSEAVSGFTNADLSVPNGTLSAVSSSDGGITWTATFTPNVTVNDTTNLIILDNSAVADLAGNAGSGTSNSANFTIDTVLPTATIVVADNALNVGESSLVTITFSEAVSGFSNADLTIANGALSAVSSSDGGVTWTATFTPTANITDAANLIILDNSGVQNASGNAGSGTTDSNNYAIDTQRPIATIVVADNALSVGETTLVTITFSEAVSGFTNADLTIDNGTLSAVSSSDGGITWTATLTPLTGIADTSNLIRLDNSGVQDAAGNAGSGSTDSNNYAIDSQRPTATIVMADTDLRPGETTLVTISFNEAVSGLDSSDLSVANGTLSGLSSSDGGVTWTATFTPTASITDTSNLITLDNTGVTDAAGNAGNGVTNSANYLVQTSVPTASIVIADTALKAGETSLVTITFSEAVNGFSNADLILANGTLSNVSSIDGGITWTATFTPTSDVTDASNLITLDNSGVANGSGNAGSGTTDSNNFAIDTALPTATIVVADTALSTGETSLVTITFSEAVSGFDNSDLTIANGILSNVSSSDGGITWTATLTPTADLTDTSNTIALNMAGVQDVAGNAGSGTVNSNTYTIDTQGPTATIVVADGTLAAGESTLVTITFSEAVSGFTNADLSIPNGTLSAVSSSDGGVTWTATFTPTANVKDTTNLISLSNAGVSDLAGNAGTGISNSASFTIDTVLPTATIVVADTQLGIGETTTVTITFSEAVSGFDVSDISVANGVLSNLSSSDGGVTWTATLTPTANVSDATNLIVLDTGRVQDNVGNFGASIAISNNYALDATRPTVSIVVANPNLGIGQTTTVTFTFSEAVSNFDLSDLSVTNGDLSNLGSSDGGKTWTATFTPTANVTDPSNFIALDTRNVTDLVGNTGNTVAVSNNYTLDSELPTATVVIANPNLGVGQTSQVTITFSEAVSGFDLSDISIANGTLSDLSSSDGGKTWTAMLTPTANVNIASNAISINRAGISDMAGNSGSGVSQSDNFVINTVPTSSVVVVTVDPEFQSSTPVTLPDVPNVPLQPSIFTPPTGNLTSPLTFQPLFEQRVIGNGIRPLGDIFMNHGALTPSFIAQVFSSTDGGGDGSGHGFLGFGGGDGGVFSTSTLSSLFNQDSSSERDSLNAFGSQSIKSGDVSQGLRGVFGAPTLGQQLQQLKDNEQQQVANLAAALKLAGIGEMQA</sequence>
<dbReference type="SMART" id="SM00564">
    <property type="entry name" value="PQQ"/>
    <property type="match status" value="21"/>
</dbReference>
<dbReference type="InterPro" id="IPR014755">
    <property type="entry name" value="Cu-Rt/internalin_Ig-like"/>
</dbReference>
<feature type="domain" description="Bacterial Ig-like" evidence="4">
    <location>
        <begin position="950"/>
        <end position="1051"/>
    </location>
</feature>
<feature type="domain" description="Bacterial Ig-like" evidence="4">
    <location>
        <begin position="746"/>
        <end position="847"/>
    </location>
</feature>
<feature type="domain" description="Bacterial Ig-like" evidence="4">
    <location>
        <begin position="2787"/>
        <end position="2888"/>
    </location>
</feature>
<name>A0ABW9HD66_9PSED</name>
<feature type="domain" description="Bacterial Ig-like" evidence="4">
    <location>
        <begin position="2176"/>
        <end position="2276"/>
    </location>
</feature>
<comment type="caution">
    <text evidence="5">The sequence shown here is derived from an EMBL/GenBank/DDBJ whole genome shotgun (WGS) entry which is preliminary data.</text>
</comment>
<feature type="domain" description="Bacterial Ig-like" evidence="4">
    <location>
        <begin position="2481"/>
        <end position="2582"/>
    </location>
</feature>
<feature type="domain" description="Bacterial Ig-like" evidence="4">
    <location>
        <begin position="2889"/>
        <end position="2990"/>
    </location>
</feature>
<gene>
    <name evidence="5" type="ORF">ACKKH4_21065</name>
</gene>
<evidence type="ECO:0000313" key="6">
    <source>
        <dbReference type="Proteomes" id="UP001631987"/>
    </source>
</evidence>
<feature type="domain" description="Bacterial Ig-like" evidence="4">
    <location>
        <begin position="1359"/>
        <end position="1460"/>
    </location>
</feature>
<dbReference type="PANTHER" id="PTHR34677:SF3">
    <property type="entry name" value="BACTERIAL IG-LIKE DOMAIN-CONTAINING PROTEIN"/>
    <property type="match status" value="1"/>
</dbReference>
<keyword evidence="6" id="KW-1185">Reference proteome</keyword>
<feature type="domain" description="Bacterial Ig-like" evidence="4">
    <location>
        <begin position="3195"/>
        <end position="3296"/>
    </location>
</feature>
<feature type="domain" description="Bacterial Ig-like" evidence="4">
    <location>
        <begin position="1564"/>
        <end position="1665"/>
    </location>
</feature>
<dbReference type="SUPFAM" id="SSF110296">
    <property type="entry name" value="Oligoxyloglucan reducing end-specific cellobiohydrolase"/>
    <property type="match status" value="1"/>
</dbReference>